<feature type="domain" description="HMG box" evidence="6">
    <location>
        <begin position="138"/>
        <end position="203"/>
    </location>
</feature>
<dbReference type="RefSeq" id="XP_004185996.1">
    <property type="nucleotide sequence ID" value="XM_004185948.1"/>
</dbReference>
<dbReference type="GO" id="GO:0003677">
    <property type="term" value="F:DNA binding"/>
    <property type="evidence" value="ECO:0007669"/>
    <property type="project" value="UniProtKB-UniRule"/>
</dbReference>
<dbReference type="VEuPathDB" id="AmoebaDB:EIN_092150"/>
<evidence type="ECO:0000256" key="4">
    <source>
        <dbReference type="PROSITE-ProRule" id="PRU00267"/>
    </source>
</evidence>
<dbReference type="PANTHER" id="PTHR48112:SF32">
    <property type="entry name" value="HIGH MOBILITY GROUP PROTEIN B3"/>
    <property type="match status" value="1"/>
</dbReference>
<evidence type="ECO:0000256" key="3">
    <source>
        <dbReference type="ARBA" id="ARBA00023242"/>
    </source>
</evidence>
<gene>
    <name evidence="7" type="ORF">EIN_092150</name>
</gene>
<dbReference type="OMA" id="NEIMPYQ"/>
<keyword evidence="8" id="KW-1185">Reference proteome</keyword>
<sequence>MDPTNRMMSRLQVNDMVGMPQIYGQPQPQGVFVETKAPVMQQKKERKKRGERKDDHRVDRHEENLKEIAQEIYVRWKTRKLVKERSYDLERAEKKAEKRWKKETAEVTRLFYKAAIMENTVLGDEESIGKKRKKEAKIKEDCHPYLLFCKEHRDELSAKYGGKEVLSVLSEMWKKLGPEEKNKYIEVAKKNKLNKTKQQEQQQQQGMMTMQDQVGMHQPPPQQQVFMF</sequence>
<comment type="subcellular location">
    <subcellularLocation>
        <location evidence="1">Nucleus</location>
    </subcellularLocation>
</comment>
<dbReference type="Proteomes" id="UP000014680">
    <property type="component" value="Unassembled WGS sequence"/>
</dbReference>
<feature type="DNA-binding region" description="HMG box" evidence="4">
    <location>
        <begin position="138"/>
        <end position="203"/>
    </location>
</feature>
<feature type="region of interest" description="Disordered" evidence="5">
    <location>
        <begin position="36"/>
        <end position="60"/>
    </location>
</feature>
<dbReference type="SMART" id="SM00398">
    <property type="entry name" value="HMG"/>
    <property type="match status" value="1"/>
</dbReference>
<dbReference type="OrthoDB" id="29152at2759"/>
<keyword evidence="2 4" id="KW-0238">DNA-binding</keyword>
<evidence type="ECO:0000256" key="2">
    <source>
        <dbReference type="ARBA" id="ARBA00023125"/>
    </source>
</evidence>
<evidence type="ECO:0000256" key="5">
    <source>
        <dbReference type="SAM" id="MobiDB-lite"/>
    </source>
</evidence>
<dbReference type="Pfam" id="PF00505">
    <property type="entry name" value="HMG_box"/>
    <property type="match status" value="1"/>
</dbReference>
<dbReference type="KEGG" id="eiv:EIN_092150"/>
<dbReference type="Gene3D" id="1.10.30.10">
    <property type="entry name" value="High mobility group box domain"/>
    <property type="match status" value="1"/>
</dbReference>
<dbReference type="PROSITE" id="PS50118">
    <property type="entry name" value="HMG_BOX_2"/>
    <property type="match status" value="1"/>
</dbReference>
<dbReference type="SUPFAM" id="SSF47095">
    <property type="entry name" value="HMG-box"/>
    <property type="match status" value="1"/>
</dbReference>
<protein>
    <recommendedName>
        <fullName evidence="6">HMG box domain-containing protein</fullName>
    </recommendedName>
</protein>
<feature type="region of interest" description="Disordered" evidence="5">
    <location>
        <begin position="190"/>
        <end position="228"/>
    </location>
</feature>
<keyword evidence="3 4" id="KW-0539">Nucleus</keyword>
<name>A0A0A1U4L5_ENTIV</name>
<evidence type="ECO:0000313" key="7">
    <source>
        <dbReference type="EMBL" id="ELP86650.1"/>
    </source>
</evidence>
<evidence type="ECO:0000259" key="6">
    <source>
        <dbReference type="PROSITE" id="PS50118"/>
    </source>
</evidence>
<evidence type="ECO:0000256" key="1">
    <source>
        <dbReference type="ARBA" id="ARBA00004123"/>
    </source>
</evidence>
<dbReference type="GO" id="GO:0005634">
    <property type="term" value="C:nucleus"/>
    <property type="evidence" value="ECO:0007669"/>
    <property type="project" value="UniProtKB-SubCell"/>
</dbReference>
<dbReference type="EMBL" id="KB206946">
    <property type="protein sequence ID" value="ELP86650.1"/>
    <property type="molecule type" value="Genomic_DNA"/>
</dbReference>
<dbReference type="CDD" id="cd00084">
    <property type="entry name" value="HMG-box_SF"/>
    <property type="match status" value="1"/>
</dbReference>
<dbReference type="InterPro" id="IPR009071">
    <property type="entry name" value="HMG_box_dom"/>
</dbReference>
<evidence type="ECO:0000313" key="8">
    <source>
        <dbReference type="Proteomes" id="UP000014680"/>
    </source>
</evidence>
<dbReference type="InterPro" id="IPR050342">
    <property type="entry name" value="HMGB"/>
</dbReference>
<feature type="compositionally biased region" description="Basic and acidic residues" evidence="5">
    <location>
        <begin position="51"/>
        <end position="60"/>
    </location>
</feature>
<dbReference type="PANTHER" id="PTHR48112">
    <property type="entry name" value="HIGH MOBILITY GROUP PROTEIN DSP1"/>
    <property type="match status" value="1"/>
</dbReference>
<reference evidence="7 8" key="1">
    <citation type="submission" date="2012-10" db="EMBL/GenBank/DDBJ databases">
        <authorList>
            <person name="Zafar N."/>
            <person name="Inman J."/>
            <person name="Hall N."/>
            <person name="Lorenzi H."/>
            <person name="Caler E."/>
        </authorList>
    </citation>
    <scope>NUCLEOTIDE SEQUENCE [LARGE SCALE GENOMIC DNA]</scope>
    <source>
        <strain evidence="7 8">IP1</strain>
    </source>
</reference>
<organism evidence="7 8">
    <name type="scientific">Entamoeba invadens IP1</name>
    <dbReference type="NCBI Taxonomy" id="370355"/>
    <lineage>
        <taxon>Eukaryota</taxon>
        <taxon>Amoebozoa</taxon>
        <taxon>Evosea</taxon>
        <taxon>Archamoebae</taxon>
        <taxon>Mastigamoebida</taxon>
        <taxon>Entamoebidae</taxon>
        <taxon>Entamoeba</taxon>
    </lineage>
</organism>
<dbReference type="InterPro" id="IPR036910">
    <property type="entry name" value="HMG_box_dom_sf"/>
</dbReference>
<feature type="compositionally biased region" description="Low complexity" evidence="5">
    <location>
        <begin position="199"/>
        <end position="213"/>
    </location>
</feature>
<dbReference type="GeneID" id="14885620"/>
<dbReference type="AlphaFoldDB" id="A0A0A1U4L5"/>
<accession>A0A0A1U4L5</accession>
<proteinExistence type="predicted"/>